<evidence type="ECO:0000256" key="2">
    <source>
        <dbReference type="ARBA" id="ARBA00009310"/>
    </source>
</evidence>
<feature type="transmembrane region" description="Helical" evidence="7">
    <location>
        <begin position="542"/>
        <end position="563"/>
    </location>
</feature>
<feature type="transmembrane region" description="Helical" evidence="7">
    <location>
        <begin position="517"/>
        <end position="536"/>
    </location>
</feature>
<feature type="compositionally biased region" description="Low complexity" evidence="6">
    <location>
        <begin position="82"/>
        <end position="94"/>
    </location>
</feature>
<feature type="region of interest" description="Disordered" evidence="6">
    <location>
        <begin position="1"/>
        <end position="47"/>
    </location>
</feature>
<evidence type="ECO:0000256" key="1">
    <source>
        <dbReference type="ARBA" id="ARBA00004141"/>
    </source>
</evidence>
<dbReference type="OrthoDB" id="1321at2759"/>
<feature type="region of interest" description="Disordered" evidence="6">
    <location>
        <begin position="76"/>
        <end position="97"/>
    </location>
</feature>
<keyword evidence="9" id="KW-1185">Reference proteome</keyword>
<dbReference type="PANTHER" id="PTHR21347:SF0">
    <property type="entry name" value="LIPID SCRAMBLASE CLPTM1L"/>
    <property type="match status" value="1"/>
</dbReference>
<dbReference type="PANTHER" id="PTHR21347">
    <property type="entry name" value="CLEFT LIP AND PALATE ASSOCIATED TRANSMEMBRANE PROTEIN-RELATED"/>
    <property type="match status" value="1"/>
</dbReference>
<proteinExistence type="inferred from homology"/>
<dbReference type="STRING" id="448386.A0A2V3IPQ2"/>
<evidence type="ECO:0000256" key="6">
    <source>
        <dbReference type="SAM" id="MobiDB-lite"/>
    </source>
</evidence>
<name>A0A2V3IPQ2_9FLOR</name>
<evidence type="ECO:0000256" key="3">
    <source>
        <dbReference type="ARBA" id="ARBA00022692"/>
    </source>
</evidence>
<sequence>MARGQDELRRRNTQGRQQQTSSSTNESQQNQNNTEDENTTQQQPQGQVHTAMRQFAIRMLLMYVLYQYYIKPKSQSQDKSVSESTDTSSSSLNDLVDHGSNPLSSILGTPTQQVPKYYFVALNSAWTPNVPIQFAVFTGLNEKMSFSEAHAAGWDGAAWYGDGLEFNHKQLNYMSKNLTLRVPQSVAKENSTWYAHVFVVRDNLFDRREDEISDEMEKSSVLYYRHELVTWTKVDPSKKGKKLLGGNEDDETEEADDSDMSDVREEAESKEDTAIRYKQVWKPTMTVVVVTDTSQVLLGQLPPGAASRYRVDADARLYYPALDVNEFWTTRDMLNSMNESVEEVQVESSFKPMSIRTWGIMKQFDMVWDSQIQMGVMQVEEKDNWKKVFTETNPWLLGTTFVVSIAHCILEVLAFKNDVSHWKNIKSMEGVSVRSMVWKIVMELIVFLYLWDNETSWMVTVGNGVGVAIAVWKLGKAVKFEKFGERKLFGVVPWFSMSDRESYTQKTKEYDEQAMRYLGYAVYPLVVCYALYSLKYDEHKSWYSWVIGSLVGAVYAFGFLMMVPQIFINYKLKSVAHMPMKAMMYKTLNTVIDDLFSFIIKMPWLHRVACFRDDVVFVIVLYQRWIYPVDKTRVNEFGQQFEGEGAESSGAAVGKSKHEKKTE</sequence>
<evidence type="ECO:0000313" key="8">
    <source>
        <dbReference type="EMBL" id="PXF44065.1"/>
    </source>
</evidence>
<dbReference type="InterPro" id="IPR008429">
    <property type="entry name" value="CLPTM1"/>
</dbReference>
<evidence type="ECO:0000256" key="5">
    <source>
        <dbReference type="ARBA" id="ARBA00023136"/>
    </source>
</evidence>
<dbReference type="AlphaFoldDB" id="A0A2V3IPQ2"/>
<dbReference type="EMBL" id="NBIV01000102">
    <property type="protein sequence ID" value="PXF44065.1"/>
    <property type="molecule type" value="Genomic_DNA"/>
</dbReference>
<keyword evidence="3 7" id="KW-0812">Transmembrane</keyword>
<comment type="subcellular location">
    <subcellularLocation>
        <location evidence="1">Membrane</location>
        <topology evidence="1">Multi-pass membrane protein</topology>
    </subcellularLocation>
</comment>
<feature type="region of interest" description="Disordered" evidence="6">
    <location>
        <begin position="237"/>
        <end position="269"/>
    </location>
</feature>
<feature type="compositionally biased region" description="Basic and acidic residues" evidence="6">
    <location>
        <begin position="1"/>
        <end position="10"/>
    </location>
</feature>
<dbReference type="Pfam" id="PF05602">
    <property type="entry name" value="CLPTM1"/>
    <property type="match status" value="1"/>
</dbReference>
<dbReference type="GO" id="GO:0016020">
    <property type="term" value="C:membrane"/>
    <property type="evidence" value="ECO:0007669"/>
    <property type="project" value="UniProtKB-SubCell"/>
</dbReference>
<evidence type="ECO:0000256" key="4">
    <source>
        <dbReference type="ARBA" id="ARBA00022989"/>
    </source>
</evidence>
<feature type="compositionally biased region" description="Low complexity" evidence="6">
    <location>
        <begin position="14"/>
        <end position="43"/>
    </location>
</feature>
<keyword evidence="4 7" id="KW-1133">Transmembrane helix</keyword>
<dbReference type="GO" id="GO:0012505">
    <property type="term" value="C:endomembrane system"/>
    <property type="evidence" value="ECO:0007669"/>
    <property type="project" value="TreeGrafter"/>
</dbReference>
<evidence type="ECO:0000256" key="7">
    <source>
        <dbReference type="SAM" id="Phobius"/>
    </source>
</evidence>
<evidence type="ECO:0000313" key="9">
    <source>
        <dbReference type="Proteomes" id="UP000247409"/>
    </source>
</evidence>
<dbReference type="Proteomes" id="UP000247409">
    <property type="component" value="Unassembled WGS sequence"/>
</dbReference>
<protein>
    <submittedName>
        <fullName evidence="8">CLPTM1-like membrane protein cnrB</fullName>
    </submittedName>
</protein>
<reference evidence="8 9" key="1">
    <citation type="journal article" date="2018" name="Mol. Biol. Evol.">
        <title>Analysis of the draft genome of the red seaweed Gracilariopsis chorda provides insights into genome size evolution in Rhodophyta.</title>
        <authorList>
            <person name="Lee J."/>
            <person name="Yang E.C."/>
            <person name="Graf L."/>
            <person name="Yang J.H."/>
            <person name="Qiu H."/>
            <person name="Zel Zion U."/>
            <person name="Chan C.X."/>
            <person name="Stephens T.G."/>
            <person name="Weber A.P.M."/>
            <person name="Boo G.H."/>
            <person name="Boo S.M."/>
            <person name="Kim K.M."/>
            <person name="Shin Y."/>
            <person name="Jung M."/>
            <person name="Lee S.J."/>
            <person name="Yim H.S."/>
            <person name="Lee J.H."/>
            <person name="Bhattacharya D."/>
            <person name="Yoon H.S."/>
        </authorList>
    </citation>
    <scope>NUCLEOTIDE SEQUENCE [LARGE SCALE GENOMIC DNA]</scope>
    <source>
        <strain evidence="8 9">SKKU-2015</strain>
        <tissue evidence="8">Whole body</tissue>
    </source>
</reference>
<gene>
    <name evidence="8" type="ORF">BWQ96_06146</name>
</gene>
<comment type="caution">
    <text evidence="8">The sequence shown here is derived from an EMBL/GenBank/DDBJ whole genome shotgun (WGS) entry which is preliminary data.</text>
</comment>
<accession>A0A2V3IPQ2</accession>
<feature type="region of interest" description="Disordered" evidence="6">
    <location>
        <begin position="643"/>
        <end position="663"/>
    </location>
</feature>
<comment type="similarity">
    <text evidence="2">Belongs to the CLPTM1 family.</text>
</comment>
<feature type="compositionally biased region" description="Acidic residues" evidence="6">
    <location>
        <begin position="247"/>
        <end position="260"/>
    </location>
</feature>
<organism evidence="8 9">
    <name type="scientific">Gracilariopsis chorda</name>
    <dbReference type="NCBI Taxonomy" id="448386"/>
    <lineage>
        <taxon>Eukaryota</taxon>
        <taxon>Rhodophyta</taxon>
        <taxon>Florideophyceae</taxon>
        <taxon>Rhodymeniophycidae</taxon>
        <taxon>Gracilariales</taxon>
        <taxon>Gracilariaceae</taxon>
        <taxon>Gracilariopsis</taxon>
    </lineage>
</organism>
<keyword evidence="5 7" id="KW-0472">Membrane</keyword>